<dbReference type="AlphaFoldDB" id="A0A3M7SXD6"/>
<comment type="caution">
    <text evidence="1">The sequence shown here is derived from an EMBL/GenBank/DDBJ whole genome shotgun (WGS) entry which is preliminary data.</text>
</comment>
<reference evidence="1 2" key="1">
    <citation type="journal article" date="2018" name="Sci. Rep.">
        <title>Genomic signatures of local adaptation to the degree of environmental predictability in rotifers.</title>
        <authorList>
            <person name="Franch-Gras L."/>
            <person name="Hahn C."/>
            <person name="Garcia-Roger E.M."/>
            <person name="Carmona M.J."/>
            <person name="Serra M."/>
            <person name="Gomez A."/>
        </authorList>
    </citation>
    <scope>NUCLEOTIDE SEQUENCE [LARGE SCALE GENOMIC DNA]</scope>
    <source>
        <strain evidence="1">HYR1</strain>
    </source>
</reference>
<name>A0A3M7SXD6_BRAPC</name>
<proteinExistence type="predicted"/>
<dbReference type="Proteomes" id="UP000276133">
    <property type="component" value="Unassembled WGS sequence"/>
</dbReference>
<evidence type="ECO:0000313" key="2">
    <source>
        <dbReference type="Proteomes" id="UP000276133"/>
    </source>
</evidence>
<protein>
    <submittedName>
        <fullName evidence="1">Uncharacterized protein</fullName>
    </submittedName>
</protein>
<dbReference type="EMBL" id="REGN01000657">
    <property type="protein sequence ID" value="RNA40240.1"/>
    <property type="molecule type" value="Genomic_DNA"/>
</dbReference>
<gene>
    <name evidence="1" type="ORF">BpHYR1_016384</name>
</gene>
<organism evidence="1 2">
    <name type="scientific">Brachionus plicatilis</name>
    <name type="common">Marine rotifer</name>
    <name type="synonym">Brachionus muelleri</name>
    <dbReference type="NCBI Taxonomy" id="10195"/>
    <lineage>
        <taxon>Eukaryota</taxon>
        <taxon>Metazoa</taxon>
        <taxon>Spiralia</taxon>
        <taxon>Gnathifera</taxon>
        <taxon>Rotifera</taxon>
        <taxon>Eurotatoria</taxon>
        <taxon>Monogononta</taxon>
        <taxon>Pseudotrocha</taxon>
        <taxon>Ploima</taxon>
        <taxon>Brachionidae</taxon>
        <taxon>Brachionus</taxon>
    </lineage>
</organism>
<sequence>MPGPAIRSGRLLEGSDSCACGRQCLLAELWQKWRALGMPHSIQCFCDCFSPGQCWKRPDILNLSKRFVDIFLFKLICAKFCHKISTKNKIKQKIERVKFIIKPNCYLDSTLLNSSLMENIF</sequence>
<keyword evidence="2" id="KW-1185">Reference proteome</keyword>
<accession>A0A3M7SXD6</accession>
<evidence type="ECO:0000313" key="1">
    <source>
        <dbReference type="EMBL" id="RNA40240.1"/>
    </source>
</evidence>